<dbReference type="EMBL" id="QKWP01002148">
    <property type="protein sequence ID" value="RIB04592.1"/>
    <property type="molecule type" value="Genomic_DNA"/>
</dbReference>
<comment type="caution">
    <text evidence="1">The sequence shown here is derived from an EMBL/GenBank/DDBJ whole genome shotgun (WGS) entry which is preliminary data.</text>
</comment>
<dbReference type="OrthoDB" id="120976at2759"/>
<sequence length="64" mass="7098">MDLTDFINVTDSGIMHLAEAKSLTFLSLSGMKLTNVGISALKDLENLVELYLDEPQLRMPALFI</sequence>
<organism evidence="1 2">
    <name type="scientific">Gigaspora rosea</name>
    <dbReference type="NCBI Taxonomy" id="44941"/>
    <lineage>
        <taxon>Eukaryota</taxon>
        <taxon>Fungi</taxon>
        <taxon>Fungi incertae sedis</taxon>
        <taxon>Mucoromycota</taxon>
        <taxon>Glomeromycotina</taxon>
        <taxon>Glomeromycetes</taxon>
        <taxon>Diversisporales</taxon>
        <taxon>Gigasporaceae</taxon>
        <taxon>Gigaspora</taxon>
    </lineage>
</organism>
<dbReference type="AlphaFoldDB" id="A0A397U2Z0"/>
<evidence type="ECO:0000313" key="2">
    <source>
        <dbReference type="Proteomes" id="UP000266673"/>
    </source>
</evidence>
<proteinExistence type="predicted"/>
<accession>A0A397U2Z0</accession>
<dbReference type="InterPro" id="IPR032675">
    <property type="entry name" value="LRR_dom_sf"/>
</dbReference>
<keyword evidence="2" id="KW-1185">Reference proteome</keyword>
<evidence type="ECO:0000313" key="1">
    <source>
        <dbReference type="EMBL" id="RIB04592.1"/>
    </source>
</evidence>
<dbReference type="SUPFAM" id="SSF52047">
    <property type="entry name" value="RNI-like"/>
    <property type="match status" value="1"/>
</dbReference>
<dbReference type="Proteomes" id="UP000266673">
    <property type="component" value="Unassembled WGS sequence"/>
</dbReference>
<gene>
    <name evidence="1" type="ORF">C2G38_2254294</name>
</gene>
<name>A0A397U2Z0_9GLOM</name>
<dbReference type="STRING" id="44941.A0A397U2Z0"/>
<reference evidence="1 2" key="1">
    <citation type="submission" date="2018-06" db="EMBL/GenBank/DDBJ databases">
        <title>Comparative genomics reveals the genomic features of Rhizophagus irregularis, R. cerebriforme, R. diaphanum and Gigaspora rosea, and their symbiotic lifestyle signature.</title>
        <authorList>
            <person name="Morin E."/>
            <person name="San Clemente H."/>
            <person name="Chen E.C.H."/>
            <person name="De La Providencia I."/>
            <person name="Hainaut M."/>
            <person name="Kuo A."/>
            <person name="Kohler A."/>
            <person name="Murat C."/>
            <person name="Tang N."/>
            <person name="Roy S."/>
            <person name="Loubradou J."/>
            <person name="Henrissat B."/>
            <person name="Grigoriev I.V."/>
            <person name="Corradi N."/>
            <person name="Roux C."/>
            <person name="Martin F.M."/>
        </authorList>
    </citation>
    <scope>NUCLEOTIDE SEQUENCE [LARGE SCALE GENOMIC DNA]</scope>
    <source>
        <strain evidence="1 2">DAOM 194757</strain>
    </source>
</reference>
<protein>
    <submittedName>
        <fullName evidence="1">Uncharacterized protein</fullName>
    </submittedName>
</protein>
<dbReference type="Gene3D" id="3.80.10.10">
    <property type="entry name" value="Ribonuclease Inhibitor"/>
    <property type="match status" value="1"/>
</dbReference>